<sequence>MFTQHITTTTTTVVVISDGEYFPGQLHDSTTHHGMWCQDGGYQAQSAAGAQEQDSPWDSIMADLTYGQGPPLALDVSNGWGEWQMQLDADDGGGEADLDMAWGDQDTRWQSMWCGHPGMEYTDAWGTEYLFPYPPMCWPPVLVEPDFSAEMDGIQDCEAAMALDETPPSEAIVLTAAEDESGQDCVPPDVAAATELFSQLASSLDAMDSDAVRLGETSTSTQNEELSSCTMTRRVGVGVGVDAETPHLDSDEPHFLPPLFASPSSLW</sequence>
<dbReference type="Proteomes" id="UP000748025">
    <property type="component" value="Unassembled WGS sequence"/>
</dbReference>
<dbReference type="AlphaFoldDB" id="A0A9P7N943"/>
<reference evidence="1" key="1">
    <citation type="journal article" date="2020" name="bioRxiv">
        <title>Whole genome comparisons of ergot fungi reveals the divergence and evolution of species within the genus Claviceps are the result of varying mechanisms driving genome evolution and host range expansion.</title>
        <authorList>
            <person name="Wyka S.A."/>
            <person name="Mondo S.J."/>
            <person name="Liu M."/>
            <person name="Dettman J."/>
            <person name="Nalam V."/>
            <person name="Broders K.D."/>
        </authorList>
    </citation>
    <scope>NUCLEOTIDE SEQUENCE</scope>
    <source>
        <strain evidence="1">CCC 602</strain>
    </source>
</reference>
<accession>A0A9P7N943</accession>
<organism evidence="1 2">
    <name type="scientific">Claviceps pusilla</name>
    <dbReference type="NCBI Taxonomy" id="123648"/>
    <lineage>
        <taxon>Eukaryota</taxon>
        <taxon>Fungi</taxon>
        <taxon>Dikarya</taxon>
        <taxon>Ascomycota</taxon>
        <taxon>Pezizomycotina</taxon>
        <taxon>Sordariomycetes</taxon>
        <taxon>Hypocreomycetidae</taxon>
        <taxon>Hypocreales</taxon>
        <taxon>Clavicipitaceae</taxon>
        <taxon>Claviceps</taxon>
    </lineage>
</organism>
<gene>
    <name evidence="1" type="ORF">E4U43_001342</name>
</gene>
<proteinExistence type="predicted"/>
<comment type="caution">
    <text evidence="1">The sequence shown here is derived from an EMBL/GenBank/DDBJ whole genome shotgun (WGS) entry which is preliminary data.</text>
</comment>
<evidence type="ECO:0000313" key="2">
    <source>
        <dbReference type="Proteomes" id="UP000748025"/>
    </source>
</evidence>
<evidence type="ECO:0000313" key="1">
    <source>
        <dbReference type="EMBL" id="KAG6001340.1"/>
    </source>
</evidence>
<protein>
    <submittedName>
        <fullName evidence="1">Uncharacterized protein</fullName>
    </submittedName>
</protein>
<keyword evidence="2" id="KW-1185">Reference proteome</keyword>
<name>A0A9P7N943_9HYPO</name>
<dbReference type="EMBL" id="SRPW01001439">
    <property type="protein sequence ID" value="KAG6001340.1"/>
    <property type="molecule type" value="Genomic_DNA"/>
</dbReference>